<proteinExistence type="predicted"/>
<organism evidence="1 2">
    <name type="scientific">Ferrimonas lipolytica</name>
    <dbReference type="NCBI Taxonomy" id="2724191"/>
    <lineage>
        <taxon>Bacteria</taxon>
        <taxon>Pseudomonadati</taxon>
        <taxon>Pseudomonadota</taxon>
        <taxon>Gammaproteobacteria</taxon>
        <taxon>Alteromonadales</taxon>
        <taxon>Ferrimonadaceae</taxon>
        <taxon>Ferrimonas</taxon>
    </lineage>
</organism>
<dbReference type="EMBL" id="CP051180">
    <property type="protein sequence ID" value="QIZ78333.1"/>
    <property type="molecule type" value="Genomic_DNA"/>
</dbReference>
<dbReference type="AlphaFoldDB" id="A0A6H1UJ48"/>
<protein>
    <submittedName>
        <fullName evidence="1">Uncharacterized protein</fullName>
    </submittedName>
</protein>
<evidence type="ECO:0000313" key="1">
    <source>
        <dbReference type="EMBL" id="QIZ78333.1"/>
    </source>
</evidence>
<keyword evidence="2" id="KW-1185">Reference proteome</keyword>
<sequence length="78" mass="8453">MAQSLAEVGGDDASCQRVANSNTGRHLFELVPAPLQFTFFQCLCQQAADNCFSYAHQEVAIEVQLLDFDGECLAVAKA</sequence>
<accession>A0A6H1UJ48</accession>
<gene>
    <name evidence="1" type="ORF">HER31_16365</name>
</gene>
<dbReference type="RefSeq" id="WP_168662195.1">
    <property type="nucleotide sequence ID" value="NZ_CP051180.1"/>
</dbReference>
<reference evidence="1 2" key="1">
    <citation type="submission" date="2020-04" db="EMBL/GenBank/DDBJ databases">
        <title>Ferrimonas sp. S7 isolated from sea water.</title>
        <authorList>
            <person name="Bae S.S."/>
            <person name="Baek K."/>
        </authorList>
    </citation>
    <scope>NUCLEOTIDE SEQUENCE [LARGE SCALE GENOMIC DNA]</scope>
    <source>
        <strain evidence="1 2">S7</strain>
    </source>
</reference>
<name>A0A6H1UJ48_9GAMM</name>
<evidence type="ECO:0000313" key="2">
    <source>
        <dbReference type="Proteomes" id="UP000501602"/>
    </source>
</evidence>
<dbReference type="KEGG" id="fes:HER31_16365"/>
<dbReference type="Proteomes" id="UP000501602">
    <property type="component" value="Chromosome"/>
</dbReference>